<dbReference type="GeneID" id="29058917"/>
<proteinExistence type="predicted"/>
<protein>
    <submittedName>
        <fullName evidence="1">Uncharacterized protein</fullName>
    </submittedName>
</protein>
<gene>
    <name evidence="1" type="ORF">AR9_g199</name>
</gene>
<dbReference type="KEGG" id="vg:29058917"/>
<organism evidence="1 2">
    <name type="scientific">Bacillus phage AR9</name>
    <dbReference type="NCBI Taxonomy" id="1815509"/>
    <lineage>
        <taxon>Viruses</taxon>
        <taxon>Duplodnaviria</taxon>
        <taxon>Heunggongvirae</taxon>
        <taxon>Uroviricota</taxon>
        <taxon>Caudoviricetes</taxon>
        <taxon>Takahashivirus</taxon>
        <taxon>Bacillus phage PBS1</taxon>
    </lineage>
</organism>
<dbReference type="Proteomes" id="UP000202618">
    <property type="component" value="Segment"/>
</dbReference>
<reference evidence="1 2" key="1">
    <citation type="journal article" date="2016" name="Virology">
        <title>The genome of AR9, a giant transducing Bacillus phage encoding two multisubunit RNA polymerases.</title>
        <authorList>
            <person name="Lavysh D."/>
            <person name="Sokolova M."/>
            <person name="Minakhin L."/>
            <person name="Yakunina M."/>
            <person name="Artamonova T."/>
            <person name="Kozyavkin S."/>
            <person name="Makarova K.S."/>
            <person name="Koonin E.V."/>
            <person name="Severinov K."/>
        </authorList>
    </citation>
    <scope>NUCLEOTIDE SEQUENCE [LARGE SCALE GENOMIC DNA]</scope>
</reference>
<dbReference type="RefSeq" id="YP_009283103.1">
    <property type="nucleotide sequence ID" value="NC_031039.1"/>
</dbReference>
<sequence>MPRFYQNKVSGIVIDDNTTGTDHAWSPDRIIQEIESKLNLSSLSDVSINPTIENGFVLTYNSISNKWEAEKIISKLSEMSDVDMTNIKDKSILSYSVAEEKFIASDSVSLEWEEFNL</sequence>
<evidence type="ECO:0000313" key="2">
    <source>
        <dbReference type="Proteomes" id="UP000202618"/>
    </source>
</evidence>
<accession>A0A172JIA7</accession>
<dbReference type="EMBL" id="KU878088">
    <property type="protein sequence ID" value="AMS01283.1"/>
    <property type="molecule type" value="Genomic_DNA"/>
</dbReference>
<evidence type="ECO:0000313" key="1">
    <source>
        <dbReference type="EMBL" id="AMS01283.1"/>
    </source>
</evidence>
<name>A0A172JIA7_BPPB1</name>